<sequence>MGAVALLSIAALVAAPVLANTPCSGRKGGIDHCQGSTFICRDGSVSASKKSCEATMGAVGILGSQAEEMAPALAGDCSCRGGNYCTGPRGGRYCLTDNGTKSYLRS</sequence>
<reference evidence="2 3" key="1">
    <citation type="submission" date="2019-02" db="EMBL/GenBank/DDBJ databases">
        <title>The genomic architecture of introgression among sibling species of bacteria.</title>
        <authorList>
            <person name="Cavassim M.I.A."/>
            <person name="Moeskjaer S."/>
            <person name="Moslemi C."/>
            <person name="Fields B."/>
            <person name="Bachmann A."/>
            <person name="Vilhjalmsson B."/>
            <person name="Schierup M.H."/>
            <person name="Young J.P.W."/>
            <person name="Andersen S.U."/>
        </authorList>
    </citation>
    <scope>NUCLEOTIDE SEQUENCE [LARGE SCALE GENOMIC DNA]</scope>
    <source>
        <strain evidence="2 3">SM51</strain>
    </source>
</reference>
<organism evidence="2 3">
    <name type="scientific">Rhizobium beringeri</name>
    <dbReference type="NCBI Taxonomy" id="3019934"/>
    <lineage>
        <taxon>Bacteria</taxon>
        <taxon>Pseudomonadati</taxon>
        <taxon>Pseudomonadota</taxon>
        <taxon>Alphaproteobacteria</taxon>
        <taxon>Hyphomicrobiales</taxon>
        <taxon>Rhizobiaceae</taxon>
        <taxon>Rhizobium/Agrobacterium group</taxon>
        <taxon>Rhizobium</taxon>
    </lineage>
</organism>
<keyword evidence="1" id="KW-0732">Signal</keyword>
<evidence type="ECO:0000313" key="3">
    <source>
        <dbReference type="Proteomes" id="UP000291302"/>
    </source>
</evidence>
<dbReference type="Proteomes" id="UP000291302">
    <property type="component" value="Unassembled WGS sequence"/>
</dbReference>
<keyword evidence="3" id="KW-1185">Reference proteome</keyword>
<feature type="chain" id="PRO_5047192990" evidence="1">
    <location>
        <begin position="20"/>
        <end position="106"/>
    </location>
</feature>
<evidence type="ECO:0000313" key="2">
    <source>
        <dbReference type="EMBL" id="TBE57937.1"/>
    </source>
</evidence>
<feature type="signal peptide" evidence="1">
    <location>
        <begin position="1"/>
        <end position="19"/>
    </location>
</feature>
<gene>
    <name evidence="2" type="ORF">ELH03_36380</name>
</gene>
<protein>
    <submittedName>
        <fullName evidence="2">Uncharacterized protein</fullName>
    </submittedName>
</protein>
<comment type="caution">
    <text evidence="2">The sequence shown here is derived from an EMBL/GenBank/DDBJ whole genome shotgun (WGS) entry which is preliminary data.</text>
</comment>
<proteinExistence type="predicted"/>
<evidence type="ECO:0000256" key="1">
    <source>
        <dbReference type="SAM" id="SignalP"/>
    </source>
</evidence>
<dbReference type="EMBL" id="SILG01000007">
    <property type="protein sequence ID" value="TBE57937.1"/>
    <property type="molecule type" value="Genomic_DNA"/>
</dbReference>
<accession>A0ABY1XHB5</accession>
<name>A0ABY1XHB5_9HYPH</name>